<evidence type="ECO:0000256" key="1">
    <source>
        <dbReference type="SAM" id="MobiDB-lite"/>
    </source>
</evidence>
<reference evidence="2 3" key="1">
    <citation type="journal article" date="2019" name="Commun. Biol.">
        <title>The bagworm genome reveals a unique fibroin gene that provides high tensile strength.</title>
        <authorList>
            <person name="Kono N."/>
            <person name="Nakamura H."/>
            <person name="Ohtoshi R."/>
            <person name="Tomita M."/>
            <person name="Numata K."/>
            <person name="Arakawa K."/>
        </authorList>
    </citation>
    <scope>NUCLEOTIDE SEQUENCE [LARGE SCALE GENOMIC DNA]</scope>
</reference>
<proteinExistence type="predicted"/>
<protein>
    <submittedName>
        <fullName evidence="2">Caprin homolog</fullName>
    </submittedName>
</protein>
<dbReference type="OrthoDB" id="10062814at2759"/>
<name>A0A4C1SUZ4_EUMVA</name>
<accession>A0A4C1SUZ4</accession>
<comment type="caution">
    <text evidence="2">The sequence shown here is derived from an EMBL/GenBank/DDBJ whole genome shotgun (WGS) entry which is preliminary data.</text>
</comment>
<organism evidence="2 3">
    <name type="scientific">Eumeta variegata</name>
    <name type="common">Bagworm moth</name>
    <name type="synonym">Eumeta japonica</name>
    <dbReference type="NCBI Taxonomy" id="151549"/>
    <lineage>
        <taxon>Eukaryota</taxon>
        <taxon>Metazoa</taxon>
        <taxon>Ecdysozoa</taxon>
        <taxon>Arthropoda</taxon>
        <taxon>Hexapoda</taxon>
        <taxon>Insecta</taxon>
        <taxon>Pterygota</taxon>
        <taxon>Neoptera</taxon>
        <taxon>Endopterygota</taxon>
        <taxon>Lepidoptera</taxon>
        <taxon>Glossata</taxon>
        <taxon>Ditrysia</taxon>
        <taxon>Tineoidea</taxon>
        <taxon>Psychidae</taxon>
        <taxon>Oiketicinae</taxon>
        <taxon>Eumeta</taxon>
    </lineage>
</organism>
<dbReference type="EMBL" id="BGZK01003985">
    <property type="protein sequence ID" value="GBP06063.1"/>
    <property type="molecule type" value="Genomic_DNA"/>
</dbReference>
<evidence type="ECO:0000313" key="3">
    <source>
        <dbReference type="Proteomes" id="UP000299102"/>
    </source>
</evidence>
<dbReference type="Proteomes" id="UP000299102">
    <property type="component" value="Unassembled WGS sequence"/>
</dbReference>
<dbReference type="AlphaFoldDB" id="A0A4C1SUZ4"/>
<keyword evidence="3" id="KW-1185">Reference proteome</keyword>
<sequence>MFPCNLSAKSSRNFSMTIDARPKQYGDTTFENVKRVFHRIQESDYLDKIYLTDVPEPEKVAVDIEHDVTVDVEDAPVTEANNQEQEIVVVDEKLDKLNLETPSVPEIPVDNNNVAILEHQQQQQQPIPPGHFNPTPVHAVEQNFFKHQSQHLHQQPPQPQQQYLQQMRPLADVIGSGNFYSSGHKPPPQQQQHQTQQQQPKATTNQQIFSPVQNQTMINPQQPQQSQLIMKAANETPQQPPANIMILNRLAGTGAPATPLMQQQQQGLYSSHK</sequence>
<feature type="region of interest" description="Disordered" evidence="1">
    <location>
        <begin position="174"/>
        <end position="204"/>
    </location>
</feature>
<feature type="compositionally biased region" description="Low complexity" evidence="1">
    <location>
        <begin position="190"/>
        <end position="204"/>
    </location>
</feature>
<gene>
    <name evidence="2" type="primary">Capr</name>
    <name evidence="2" type="ORF">EVAR_71427_1</name>
</gene>
<evidence type="ECO:0000313" key="2">
    <source>
        <dbReference type="EMBL" id="GBP06063.1"/>
    </source>
</evidence>